<dbReference type="Proteomes" id="UP000245207">
    <property type="component" value="Unassembled WGS sequence"/>
</dbReference>
<protein>
    <submittedName>
        <fullName evidence="1">Uncharacterized protein</fullName>
    </submittedName>
</protein>
<dbReference type="Pfam" id="PF09713">
    <property type="entry name" value="A_thal_3526"/>
    <property type="match status" value="1"/>
</dbReference>
<dbReference type="InterPro" id="IPR006476">
    <property type="entry name" value="CHP01589_pln"/>
</dbReference>
<dbReference type="PANTHER" id="PTHR31871">
    <property type="entry name" value="OS02G0137100 PROTEIN"/>
    <property type="match status" value="1"/>
</dbReference>
<organism evidence="1 2">
    <name type="scientific">Artemisia annua</name>
    <name type="common">Sweet wormwood</name>
    <dbReference type="NCBI Taxonomy" id="35608"/>
    <lineage>
        <taxon>Eukaryota</taxon>
        <taxon>Viridiplantae</taxon>
        <taxon>Streptophyta</taxon>
        <taxon>Embryophyta</taxon>
        <taxon>Tracheophyta</taxon>
        <taxon>Spermatophyta</taxon>
        <taxon>Magnoliopsida</taxon>
        <taxon>eudicotyledons</taxon>
        <taxon>Gunneridae</taxon>
        <taxon>Pentapetalae</taxon>
        <taxon>asterids</taxon>
        <taxon>campanulids</taxon>
        <taxon>Asterales</taxon>
        <taxon>Asteraceae</taxon>
        <taxon>Asteroideae</taxon>
        <taxon>Anthemideae</taxon>
        <taxon>Artemisiinae</taxon>
        <taxon>Artemisia</taxon>
    </lineage>
</organism>
<dbReference type="EMBL" id="PKPP01019041">
    <property type="protein sequence ID" value="PWA35957.1"/>
    <property type="molecule type" value="Genomic_DNA"/>
</dbReference>
<reference evidence="1 2" key="1">
    <citation type="journal article" date="2018" name="Mol. Plant">
        <title>The genome of Artemisia annua provides insight into the evolution of Asteraceae family and artemisinin biosynthesis.</title>
        <authorList>
            <person name="Shen Q."/>
            <person name="Zhang L."/>
            <person name="Liao Z."/>
            <person name="Wang S."/>
            <person name="Yan T."/>
            <person name="Shi P."/>
            <person name="Liu M."/>
            <person name="Fu X."/>
            <person name="Pan Q."/>
            <person name="Wang Y."/>
            <person name="Lv Z."/>
            <person name="Lu X."/>
            <person name="Zhang F."/>
            <person name="Jiang W."/>
            <person name="Ma Y."/>
            <person name="Chen M."/>
            <person name="Hao X."/>
            <person name="Li L."/>
            <person name="Tang Y."/>
            <person name="Lv G."/>
            <person name="Zhou Y."/>
            <person name="Sun X."/>
            <person name="Brodelius P.E."/>
            <person name="Rose J.K.C."/>
            <person name="Tang K."/>
        </authorList>
    </citation>
    <scope>NUCLEOTIDE SEQUENCE [LARGE SCALE GENOMIC DNA]</scope>
    <source>
        <strain evidence="2">cv. Huhao1</strain>
        <tissue evidence="1">Leaf</tissue>
    </source>
</reference>
<gene>
    <name evidence="1" type="ORF">CTI12_AA604190</name>
</gene>
<proteinExistence type="predicted"/>
<evidence type="ECO:0000313" key="1">
    <source>
        <dbReference type="EMBL" id="PWA35957.1"/>
    </source>
</evidence>
<accession>A0A2U1KGQ5</accession>
<evidence type="ECO:0000313" key="2">
    <source>
        <dbReference type="Proteomes" id="UP000245207"/>
    </source>
</evidence>
<name>A0A2U1KGQ5_ARTAN</name>
<dbReference type="OrthoDB" id="765837at2759"/>
<comment type="caution">
    <text evidence="1">The sequence shown here is derived from an EMBL/GenBank/DDBJ whole genome shotgun (WGS) entry which is preliminary data.</text>
</comment>
<sequence length="103" mass="12269">MMYHSHSRESSLPCLHCHPTTYIRLVQHLIERCLLLQMSQAECIRALAKHACIHPAITVTVWRGLQKENTEFFQAYFNATSPRHFVRHMPKTPRFGRRNHRKY</sequence>
<dbReference type="AlphaFoldDB" id="A0A2U1KGQ5"/>
<dbReference type="NCBIfam" id="TIGR01589">
    <property type="entry name" value="A_thal_3526"/>
    <property type="match status" value="1"/>
</dbReference>
<keyword evidence="2" id="KW-1185">Reference proteome</keyword>
<dbReference type="PANTHER" id="PTHR31871:SF5">
    <property type="entry name" value="TRANSMEMBRANE PROTEIN"/>
    <property type="match status" value="1"/>
</dbReference>
<dbReference type="STRING" id="35608.A0A2U1KGQ5"/>